<dbReference type="EMBL" id="KP220406">
    <property type="protein sequence ID" value="AIZ73537.1"/>
    <property type="molecule type" value="Genomic_DNA"/>
</dbReference>
<feature type="domain" description="Duffy-antigen binding" evidence="1">
    <location>
        <begin position="1"/>
        <end position="196"/>
    </location>
</feature>
<evidence type="ECO:0000259" key="1">
    <source>
        <dbReference type="Pfam" id="PF05424"/>
    </source>
</evidence>
<accession>A0A0A7M830</accession>
<organism evidence="2">
    <name type="scientific">Plasmodium falciparum</name>
    <name type="common">malaria parasite P. falciparum</name>
    <dbReference type="NCBI Taxonomy" id="5833"/>
    <lineage>
        <taxon>Eukaryota</taxon>
        <taxon>Sar</taxon>
        <taxon>Alveolata</taxon>
        <taxon>Apicomplexa</taxon>
        <taxon>Aconoidasida</taxon>
        <taxon>Haemosporida</taxon>
        <taxon>Plasmodiidae</taxon>
        <taxon>Plasmodium</taxon>
        <taxon>Plasmodium (Laverania)</taxon>
    </lineage>
</organism>
<feature type="non-terminal residue" evidence="2">
    <location>
        <position position="1"/>
    </location>
</feature>
<sequence length="202" mass="23527">ACAPFRRLHLCNKNMVKMDTNNNDGKAKHKLLAEVCMAAKYEGDSIKTHYPPHQQIYGDSPSQICTMLARSFADIGDIIRGKDLYRGNNGKDKAQKLKLQDNLKEIFQKIQGKYPRLKDLSPDQVREYWWEENREKIWKALTCHAPPDAKYFRQTVCSRGKTPTEGYCRCGDDKPGNDKPNTDPPTYFDYVPQYLRWFEEWA</sequence>
<dbReference type="GO" id="GO:0016020">
    <property type="term" value="C:membrane"/>
    <property type="evidence" value="ECO:0007669"/>
    <property type="project" value="InterPro"/>
</dbReference>
<reference evidence="2" key="1">
    <citation type="journal article" date="2015" name="Mol. Ecol.">
        <title>Phylogeography of var gene repertoires reveals fine-scale geospatial clustering of Plasmodium falciparum populations in a highly endemic area.</title>
        <authorList>
            <person name="Tessema S.K."/>
            <person name="Monk S.L."/>
            <person name="Schultz M.B."/>
            <person name="Tavul L."/>
            <person name="Reeder J.C."/>
            <person name="Siba P.M."/>
            <person name="Mueller I."/>
            <person name="Barry A.E."/>
        </authorList>
    </citation>
    <scope>NUCLEOTIDE SEQUENCE</scope>
    <source>
        <strain evidence="2">WOS24</strain>
    </source>
</reference>
<proteinExistence type="predicted"/>
<dbReference type="InterPro" id="IPR042202">
    <property type="entry name" value="Duffy-ag-bd_sf"/>
</dbReference>
<evidence type="ECO:0000313" key="2">
    <source>
        <dbReference type="EMBL" id="AIZ73537.1"/>
    </source>
</evidence>
<gene>
    <name evidence="2" type="primary">var-WDBLa_421</name>
</gene>
<dbReference type="AlphaFoldDB" id="A0A0A7M830"/>
<dbReference type="Gene3D" id="1.20.1310.20">
    <property type="entry name" value="Duffy-antigen binding domain"/>
    <property type="match status" value="1"/>
</dbReference>
<dbReference type="Pfam" id="PF05424">
    <property type="entry name" value="Duffy_binding"/>
    <property type="match status" value="1"/>
</dbReference>
<name>A0A0A7M830_PLAFA</name>
<feature type="non-terminal residue" evidence="2">
    <location>
        <position position="202"/>
    </location>
</feature>
<dbReference type="GO" id="GO:0046789">
    <property type="term" value="F:host cell surface receptor binding"/>
    <property type="evidence" value="ECO:0007669"/>
    <property type="project" value="InterPro"/>
</dbReference>
<dbReference type="InterPro" id="IPR008602">
    <property type="entry name" value="Duffy-antigen-binding"/>
</dbReference>
<protein>
    <submittedName>
        <fullName evidence="2">Var-WDBLa_421 protein</fullName>
    </submittedName>
</protein>
<dbReference type="SUPFAM" id="SSF140924">
    <property type="entry name" value="Duffy binding domain-like"/>
    <property type="match status" value="1"/>
</dbReference>